<keyword evidence="2" id="KW-1185">Reference proteome</keyword>
<organism evidence="1 2">
    <name type="scientific">Nephila pilipes</name>
    <name type="common">Giant wood spider</name>
    <name type="synonym">Nephila maculata</name>
    <dbReference type="NCBI Taxonomy" id="299642"/>
    <lineage>
        <taxon>Eukaryota</taxon>
        <taxon>Metazoa</taxon>
        <taxon>Ecdysozoa</taxon>
        <taxon>Arthropoda</taxon>
        <taxon>Chelicerata</taxon>
        <taxon>Arachnida</taxon>
        <taxon>Araneae</taxon>
        <taxon>Araneomorphae</taxon>
        <taxon>Entelegynae</taxon>
        <taxon>Araneoidea</taxon>
        <taxon>Nephilidae</taxon>
        <taxon>Nephila</taxon>
    </lineage>
</organism>
<gene>
    <name evidence="1" type="ORF">NPIL_647641</name>
</gene>
<dbReference type="Proteomes" id="UP000887013">
    <property type="component" value="Unassembled WGS sequence"/>
</dbReference>
<proteinExistence type="predicted"/>
<sequence length="99" mass="11085">MGSELYEEGVCKTNEASGASGSVTKRAKDHRMHHDAQLALSSLFIHTPADFLRVCVSPHRAGMKLTFYMALYAYYALNSCSPFLRLLRESTATNWNQVI</sequence>
<evidence type="ECO:0000313" key="1">
    <source>
        <dbReference type="EMBL" id="GFU30980.1"/>
    </source>
</evidence>
<protein>
    <submittedName>
        <fullName evidence="1">Uncharacterized protein</fullName>
    </submittedName>
</protein>
<name>A0A8X6UPQ8_NEPPI</name>
<dbReference type="AlphaFoldDB" id="A0A8X6UPQ8"/>
<dbReference type="EMBL" id="BMAW01082842">
    <property type="protein sequence ID" value="GFU30980.1"/>
    <property type="molecule type" value="Genomic_DNA"/>
</dbReference>
<reference evidence="1" key="1">
    <citation type="submission" date="2020-08" db="EMBL/GenBank/DDBJ databases">
        <title>Multicomponent nature underlies the extraordinary mechanical properties of spider dragline silk.</title>
        <authorList>
            <person name="Kono N."/>
            <person name="Nakamura H."/>
            <person name="Mori M."/>
            <person name="Yoshida Y."/>
            <person name="Ohtoshi R."/>
            <person name="Malay A.D."/>
            <person name="Moran D.A.P."/>
            <person name="Tomita M."/>
            <person name="Numata K."/>
            <person name="Arakawa K."/>
        </authorList>
    </citation>
    <scope>NUCLEOTIDE SEQUENCE</scope>
</reference>
<comment type="caution">
    <text evidence="1">The sequence shown here is derived from an EMBL/GenBank/DDBJ whole genome shotgun (WGS) entry which is preliminary data.</text>
</comment>
<accession>A0A8X6UPQ8</accession>
<evidence type="ECO:0000313" key="2">
    <source>
        <dbReference type="Proteomes" id="UP000887013"/>
    </source>
</evidence>